<evidence type="ECO:0000256" key="5">
    <source>
        <dbReference type="ARBA" id="ARBA00022989"/>
    </source>
</evidence>
<evidence type="ECO:0000256" key="2">
    <source>
        <dbReference type="ARBA" id="ARBA00022448"/>
    </source>
</evidence>
<evidence type="ECO:0000313" key="9">
    <source>
        <dbReference type="EMBL" id="ALP40944.1"/>
    </source>
</evidence>
<feature type="transmembrane region" description="Helical" evidence="7">
    <location>
        <begin position="302"/>
        <end position="319"/>
    </location>
</feature>
<dbReference type="PROSITE" id="PS50850">
    <property type="entry name" value="MFS"/>
    <property type="match status" value="1"/>
</dbReference>
<dbReference type="InterPro" id="IPR011701">
    <property type="entry name" value="MFS"/>
</dbReference>
<protein>
    <submittedName>
        <fullName evidence="9">Inner membrane transport protein</fullName>
    </submittedName>
</protein>
<keyword evidence="4 7" id="KW-0812">Transmembrane</keyword>
<dbReference type="Gene3D" id="3.30.70.100">
    <property type="match status" value="1"/>
</dbReference>
<evidence type="ECO:0000256" key="3">
    <source>
        <dbReference type="ARBA" id="ARBA00022475"/>
    </source>
</evidence>
<dbReference type="Gene3D" id="1.20.1250.20">
    <property type="entry name" value="MFS general substrate transporter like domains"/>
    <property type="match status" value="1"/>
</dbReference>
<feature type="transmembrane region" description="Helical" evidence="7">
    <location>
        <begin position="340"/>
        <end position="362"/>
    </location>
</feature>
<dbReference type="InterPro" id="IPR054152">
    <property type="entry name" value="YajR_YAM"/>
</dbReference>
<feature type="transmembrane region" description="Helical" evidence="7">
    <location>
        <begin position="105"/>
        <end position="124"/>
    </location>
</feature>
<keyword evidence="3" id="KW-1003">Cell membrane</keyword>
<evidence type="ECO:0000256" key="1">
    <source>
        <dbReference type="ARBA" id="ARBA00004651"/>
    </source>
</evidence>
<evidence type="ECO:0000256" key="4">
    <source>
        <dbReference type="ARBA" id="ARBA00022692"/>
    </source>
</evidence>
<dbReference type="CDD" id="cd17472">
    <property type="entry name" value="MFS_YajR_like"/>
    <property type="match status" value="1"/>
</dbReference>
<keyword evidence="5 7" id="KW-1133">Transmembrane helix</keyword>
<organism evidence="9 10">
    <name type="scientific">Aeromonas schubertii</name>
    <dbReference type="NCBI Taxonomy" id="652"/>
    <lineage>
        <taxon>Bacteria</taxon>
        <taxon>Pseudomonadati</taxon>
        <taxon>Pseudomonadota</taxon>
        <taxon>Gammaproteobacteria</taxon>
        <taxon>Aeromonadales</taxon>
        <taxon>Aeromonadaceae</taxon>
        <taxon>Aeromonas</taxon>
    </lineage>
</organism>
<dbReference type="InterPro" id="IPR036259">
    <property type="entry name" value="MFS_trans_sf"/>
</dbReference>
<proteinExistence type="predicted"/>
<feature type="transmembrane region" description="Helical" evidence="7">
    <location>
        <begin position="21"/>
        <end position="43"/>
    </location>
</feature>
<feature type="transmembrane region" description="Helical" evidence="7">
    <location>
        <begin position="49"/>
        <end position="68"/>
    </location>
</feature>
<dbReference type="InterPro" id="IPR020846">
    <property type="entry name" value="MFS_dom"/>
</dbReference>
<sequence length="457" mass="48757">MNDFTMTRGERRATWALGTVFSLRMLGMFMVLPVLTTYGMTLAGASEPLIGLAIGVYGMTQALLQIPFGLLSDRIGRKPLIVGGLLLFAAGSVLAASAHSIWGVIAGRALQGSGAISAAVMALLSDLTREQNRTKAMAFIGVSFGLTFAVAMVTGPLITRAVGLSGLFWLIALLALAAIVMVLWVVPTPAAHLLNRESAMVRGGFRTVLTNGRLFKLNAGILCVHTLLMASFVALPPLLVEAGLARENQWQAYLATMAIAFVGVVPFIIYAEKRRQMRRVFQACVLVMLGAELVLWQSGQQLWGLLAGLQLFFVAFNLMEALLPSLISKESPPGYKGTAMGVYSTSQFIGVAMGGSLGGALYGHGGATLVFAGCAALALAWFALSLTMSEPPYVSSLRIVLPEGVSANQALERHIRACEGVSDVLLAPEEHSLYVKVDTKRVSRSDLERLVTFSPHQ</sequence>
<dbReference type="GO" id="GO:0005886">
    <property type="term" value="C:plasma membrane"/>
    <property type="evidence" value="ECO:0007669"/>
    <property type="project" value="UniProtKB-SubCell"/>
</dbReference>
<evidence type="ECO:0000256" key="7">
    <source>
        <dbReference type="SAM" id="Phobius"/>
    </source>
</evidence>
<dbReference type="KEGG" id="asr:WL1483_1525"/>
<name>A0A0S2SH55_9GAMM</name>
<feature type="domain" description="Major facilitator superfamily (MFS) profile" evidence="8">
    <location>
        <begin position="13"/>
        <end position="390"/>
    </location>
</feature>
<reference evidence="9 10" key="2">
    <citation type="journal article" date="2016" name="Genome Announc.">
        <title>Complete Genome Sequence of the Highly Virulent Aeromonas schubertii Strain WL1483, Isolated from Diseased Snakehead Fish (Channa argus) in China.</title>
        <authorList>
            <person name="Liu L."/>
            <person name="Li N."/>
            <person name="Zhang D."/>
            <person name="Fu X."/>
            <person name="Shi C."/>
            <person name="Lin Q."/>
            <person name="Hao G."/>
        </authorList>
    </citation>
    <scope>NUCLEOTIDE SEQUENCE [LARGE SCALE GENOMIC DNA]</scope>
    <source>
        <strain evidence="9 10">WL1483</strain>
    </source>
</reference>
<evidence type="ECO:0000259" key="8">
    <source>
        <dbReference type="PROSITE" id="PS50850"/>
    </source>
</evidence>
<dbReference type="PATRIC" id="fig|652.5.peg.3197"/>
<comment type="subcellular location">
    <subcellularLocation>
        <location evidence="1">Cell membrane</location>
        <topology evidence="1">Multi-pass membrane protein</topology>
    </subcellularLocation>
</comment>
<feature type="transmembrane region" description="Helical" evidence="7">
    <location>
        <begin position="368"/>
        <end position="388"/>
    </location>
</feature>
<feature type="transmembrane region" description="Helical" evidence="7">
    <location>
        <begin position="215"/>
        <end position="238"/>
    </location>
</feature>
<evidence type="ECO:0000313" key="10">
    <source>
        <dbReference type="Proteomes" id="UP000058114"/>
    </source>
</evidence>
<gene>
    <name evidence="9" type="primary">yajR</name>
    <name evidence="9" type="ORF">WL1483_1525</name>
</gene>
<dbReference type="Pfam" id="PF07690">
    <property type="entry name" value="MFS_1"/>
    <property type="match status" value="1"/>
</dbReference>
<feature type="transmembrane region" description="Helical" evidence="7">
    <location>
        <begin position="250"/>
        <end position="271"/>
    </location>
</feature>
<feature type="transmembrane region" description="Helical" evidence="7">
    <location>
        <begin position="80"/>
        <end position="99"/>
    </location>
</feature>
<dbReference type="PANTHER" id="PTHR23517">
    <property type="entry name" value="RESISTANCE PROTEIN MDTM, PUTATIVE-RELATED-RELATED"/>
    <property type="match status" value="1"/>
</dbReference>
<feature type="transmembrane region" description="Helical" evidence="7">
    <location>
        <begin position="136"/>
        <end position="155"/>
    </location>
</feature>
<dbReference type="EMBL" id="CP013067">
    <property type="protein sequence ID" value="ALP40944.1"/>
    <property type="molecule type" value="Genomic_DNA"/>
</dbReference>
<accession>A0A0S2SH55</accession>
<evidence type="ECO:0000256" key="6">
    <source>
        <dbReference type="ARBA" id="ARBA00023136"/>
    </source>
</evidence>
<dbReference type="SUPFAM" id="SSF103473">
    <property type="entry name" value="MFS general substrate transporter"/>
    <property type="match status" value="1"/>
</dbReference>
<dbReference type="AlphaFoldDB" id="A0A0S2SH55"/>
<keyword evidence="6 7" id="KW-0472">Membrane</keyword>
<dbReference type="PANTHER" id="PTHR23517:SF2">
    <property type="entry name" value="MULTIDRUG RESISTANCE PROTEIN MDTH"/>
    <property type="match status" value="1"/>
</dbReference>
<dbReference type="Pfam" id="PF21987">
    <property type="entry name" value="YajR_YAM"/>
    <property type="match status" value="1"/>
</dbReference>
<dbReference type="GO" id="GO:0022857">
    <property type="term" value="F:transmembrane transporter activity"/>
    <property type="evidence" value="ECO:0007669"/>
    <property type="project" value="InterPro"/>
</dbReference>
<dbReference type="Proteomes" id="UP000058114">
    <property type="component" value="Chromosome"/>
</dbReference>
<keyword evidence="2" id="KW-0813">Transport</keyword>
<feature type="transmembrane region" description="Helical" evidence="7">
    <location>
        <begin position="167"/>
        <end position="194"/>
    </location>
</feature>
<reference evidence="10" key="1">
    <citation type="submission" date="2015-10" db="EMBL/GenBank/DDBJ databases">
        <title>Complete Genome Sequence of Aeromonas schubertii strain WL1483.</title>
        <authorList>
            <person name="Liu L."/>
        </authorList>
    </citation>
    <scope>NUCLEOTIDE SEQUENCE [LARGE SCALE GENOMIC DNA]</scope>
    <source>
        <strain evidence="10">WL1483</strain>
    </source>
</reference>
<dbReference type="InterPro" id="IPR050171">
    <property type="entry name" value="MFS_Transporters"/>
</dbReference>
<dbReference type="RefSeq" id="WP_060587108.1">
    <property type="nucleotide sequence ID" value="NZ_CP013067.1"/>
</dbReference>